<dbReference type="AlphaFoldDB" id="A0A1D9G3A0"/>
<protein>
    <recommendedName>
        <fullName evidence="7 8">Ribonuclease P protein component</fullName>
        <shortName evidence="7">RNase P protein</shortName>
        <shortName evidence="7">RNaseP protein</shortName>
        <ecNumber evidence="7 8">3.1.26.5</ecNumber>
    </recommendedName>
    <alternativeName>
        <fullName evidence="7">Protein C5</fullName>
    </alternativeName>
</protein>
<proteinExistence type="inferred from homology"/>
<keyword evidence="5 7" id="KW-0378">Hydrolase</keyword>
<dbReference type="GO" id="GO:0030677">
    <property type="term" value="C:ribonuclease P complex"/>
    <property type="evidence" value="ECO:0007669"/>
    <property type="project" value="TreeGrafter"/>
</dbReference>
<evidence type="ECO:0000256" key="6">
    <source>
        <dbReference type="ARBA" id="ARBA00022884"/>
    </source>
</evidence>
<comment type="similarity">
    <text evidence="7">Belongs to the RnpA family.</text>
</comment>
<evidence type="ECO:0000256" key="5">
    <source>
        <dbReference type="ARBA" id="ARBA00022801"/>
    </source>
</evidence>
<dbReference type="InterPro" id="IPR020539">
    <property type="entry name" value="RNase_P_CS"/>
</dbReference>
<evidence type="ECO:0000256" key="3">
    <source>
        <dbReference type="ARBA" id="ARBA00022722"/>
    </source>
</evidence>
<dbReference type="PROSITE" id="PS00648">
    <property type="entry name" value="RIBONUCLEASE_P"/>
    <property type="match status" value="1"/>
</dbReference>
<dbReference type="NCBIfam" id="TIGR00188">
    <property type="entry name" value="rnpA"/>
    <property type="match status" value="1"/>
</dbReference>
<dbReference type="SUPFAM" id="SSF54211">
    <property type="entry name" value="Ribosomal protein S5 domain 2-like"/>
    <property type="match status" value="1"/>
</dbReference>
<reference evidence="10" key="1">
    <citation type="submission" date="2016-10" db="EMBL/GenBank/DDBJ databases">
        <title>Comparative genomics uncovers the prolific and rare metabolic potential of the cyanobacterial genus Moorea.</title>
        <authorList>
            <person name="Leao T."/>
            <person name="Castelao G."/>
            <person name="Korobeynikov A."/>
            <person name="Monroe E.A."/>
            <person name="Podell S."/>
            <person name="Glukhov E."/>
            <person name="Allen E."/>
            <person name="Gerwick W.H."/>
            <person name="Gerwick L."/>
        </authorList>
    </citation>
    <scope>NUCLEOTIDE SEQUENCE [LARGE SCALE GENOMIC DNA]</scope>
    <source>
        <strain evidence="10">JHB</strain>
    </source>
</reference>
<comment type="subunit">
    <text evidence="7">Consists of a catalytic RNA component (M1 or rnpB) and a protein subunit.</text>
</comment>
<evidence type="ECO:0000313" key="10">
    <source>
        <dbReference type="Proteomes" id="UP000176944"/>
    </source>
</evidence>
<dbReference type="EMBL" id="CP017708">
    <property type="protein sequence ID" value="AOY82096.1"/>
    <property type="molecule type" value="Genomic_DNA"/>
</dbReference>
<dbReference type="EC" id="3.1.26.5" evidence="7 8"/>
<dbReference type="GO" id="GO:0000049">
    <property type="term" value="F:tRNA binding"/>
    <property type="evidence" value="ECO:0007669"/>
    <property type="project" value="UniProtKB-UniRule"/>
</dbReference>
<evidence type="ECO:0000256" key="2">
    <source>
        <dbReference type="ARBA" id="ARBA00022694"/>
    </source>
</evidence>
<dbReference type="Pfam" id="PF00825">
    <property type="entry name" value="Ribonuclease_P"/>
    <property type="match status" value="1"/>
</dbReference>
<accession>A0A1D9G3A0</accession>
<evidence type="ECO:0000256" key="1">
    <source>
        <dbReference type="ARBA" id="ARBA00002663"/>
    </source>
</evidence>
<dbReference type="InterPro" id="IPR000100">
    <property type="entry name" value="RNase_P"/>
</dbReference>
<dbReference type="Gene3D" id="3.30.230.10">
    <property type="match status" value="1"/>
</dbReference>
<keyword evidence="6 7" id="KW-0694">RNA-binding</keyword>
<dbReference type="PANTHER" id="PTHR33992">
    <property type="entry name" value="RIBONUCLEASE P PROTEIN COMPONENT"/>
    <property type="match status" value="1"/>
</dbReference>
<dbReference type="PANTHER" id="PTHR33992:SF1">
    <property type="entry name" value="RIBONUCLEASE P PROTEIN COMPONENT"/>
    <property type="match status" value="1"/>
</dbReference>
<organism evidence="9 10">
    <name type="scientific">Moorena producens (strain JHB)</name>
    <dbReference type="NCBI Taxonomy" id="1454205"/>
    <lineage>
        <taxon>Bacteria</taxon>
        <taxon>Bacillati</taxon>
        <taxon>Cyanobacteriota</taxon>
        <taxon>Cyanophyceae</taxon>
        <taxon>Coleofasciculales</taxon>
        <taxon>Coleofasciculaceae</taxon>
        <taxon>Moorena</taxon>
    </lineage>
</organism>
<evidence type="ECO:0000313" key="9">
    <source>
        <dbReference type="EMBL" id="AOY82096.1"/>
    </source>
</evidence>
<evidence type="ECO:0000256" key="4">
    <source>
        <dbReference type="ARBA" id="ARBA00022759"/>
    </source>
</evidence>
<dbReference type="GO" id="GO:0004526">
    <property type="term" value="F:ribonuclease P activity"/>
    <property type="evidence" value="ECO:0007669"/>
    <property type="project" value="UniProtKB-UniRule"/>
</dbReference>
<keyword evidence="2 7" id="KW-0819">tRNA processing</keyword>
<comment type="function">
    <text evidence="1 7">RNaseP catalyzes the removal of the 5'-leader sequence from pre-tRNA to produce the mature 5'-terminus. It can also cleave other RNA substrates such as 4.5S RNA. The protein component plays an auxiliary but essential role in vivo by binding to the 5'-leader sequence and broadening the substrate specificity of the ribozyme.</text>
</comment>
<dbReference type="HAMAP" id="MF_00227">
    <property type="entry name" value="RNase_P"/>
    <property type="match status" value="1"/>
</dbReference>
<sequence length="135" mass="15586">MGLPQANRLKHWRDFKTVYRWGIRRSGRYLTLRGLQQSTIAPIAKETIAPEKSLPDNHHPSRLGISISQKVSKKAVVRNRIKRQIRAALRQLLPRLSPGWKLVVIVKPEARECEYAQLLRELEKLLVKAEVLDGH</sequence>
<name>A0A1D9G3A0_MOOP1</name>
<dbReference type="InterPro" id="IPR020568">
    <property type="entry name" value="Ribosomal_Su5_D2-typ_SF"/>
</dbReference>
<evidence type="ECO:0000256" key="8">
    <source>
        <dbReference type="NCBIfam" id="TIGR00188"/>
    </source>
</evidence>
<evidence type="ECO:0000256" key="7">
    <source>
        <dbReference type="HAMAP-Rule" id="MF_00227"/>
    </source>
</evidence>
<dbReference type="GO" id="GO:0001682">
    <property type="term" value="P:tRNA 5'-leader removal"/>
    <property type="evidence" value="ECO:0007669"/>
    <property type="project" value="UniProtKB-UniRule"/>
</dbReference>
<dbReference type="InterPro" id="IPR014721">
    <property type="entry name" value="Ribsml_uS5_D2-typ_fold_subgr"/>
</dbReference>
<keyword evidence="3 7" id="KW-0540">Nuclease</keyword>
<dbReference type="Proteomes" id="UP000176944">
    <property type="component" value="Chromosome"/>
</dbReference>
<dbReference type="GO" id="GO:0042781">
    <property type="term" value="F:3'-tRNA processing endoribonuclease activity"/>
    <property type="evidence" value="ECO:0007669"/>
    <property type="project" value="TreeGrafter"/>
</dbReference>
<keyword evidence="4 7" id="KW-0255">Endonuclease</keyword>
<gene>
    <name evidence="7 9" type="primary">rnpA</name>
    <name evidence="9" type="ORF">BJP36_21500</name>
</gene>
<comment type="catalytic activity">
    <reaction evidence="7">
        <text>Endonucleolytic cleavage of RNA, removing 5'-extranucleotides from tRNA precursor.</text>
        <dbReference type="EC" id="3.1.26.5"/>
    </reaction>
</comment>